<organism evidence="2 3">
    <name type="scientific">Brassicogethes aeneus</name>
    <name type="common">Rape pollen beetle</name>
    <name type="synonym">Meligethes aeneus</name>
    <dbReference type="NCBI Taxonomy" id="1431903"/>
    <lineage>
        <taxon>Eukaryota</taxon>
        <taxon>Metazoa</taxon>
        <taxon>Ecdysozoa</taxon>
        <taxon>Arthropoda</taxon>
        <taxon>Hexapoda</taxon>
        <taxon>Insecta</taxon>
        <taxon>Pterygota</taxon>
        <taxon>Neoptera</taxon>
        <taxon>Endopterygota</taxon>
        <taxon>Coleoptera</taxon>
        <taxon>Polyphaga</taxon>
        <taxon>Cucujiformia</taxon>
        <taxon>Nitidulidae</taxon>
        <taxon>Meligethinae</taxon>
        <taxon>Brassicogethes</taxon>
    </lineage>
</organism>
<feature type="coiled-coil region" evidence="1">
    <location>
        <begin position="280"/>
        <end position="372"/>
    </location>
</feature>
<gene>
    <name evidence="2" type="ORF">MELIAE_LOCUS7419</name>
</gene>
<reference evidence="2" key="1">
    <citation type="submission" date="2021-12" db="EMBL/GenBank/DDBJ databases">
        <authorList>
            <person name="King R."/>
        </authorList>
    </citation>
    <scope>NUCLEOTIDE SEQUENCE</scope>
</reference>
<evidence type="ECO:0000313" key="2">
    <source>
        <dbReference type="EMBL" id="CAH0556494.1"/>
    </source>
</evidence>
<evidence type="ECO:0000313" key="3">
    <source>
        <dbReference type="Proteomes" id="UP001154078"/>
    </source>
</evidence>
<sequence>MFYLIIFYLDESNLEEIKIMVDNIPYGQELLSYFTKEENQIFIAEASCKVYANDYVLETIIYPLINKMHFIQETVNQKAESKIIKKKPATVPDELNVLNRPKRITRVPPNTPLPPFEFKASEIPKSNYVVDVKIQKNLEKMHEQNQINAIRLLNAANKRLQSLSKPKLPRIKKPLKPSKPFQANKPPITRTVKVRSNLTSTLREACLYIKEQENEVKKIEHLIKGGLCKENIEKLEVERRKKEEQWHLEDIEKKHLQGQLTYEEAIIAKKRLEISNQEKIAKMKEEKVKVFEELDKWKEEEQIKIKSIVVKIQDIHKAAKEAEKKMQEDKQSNARLLQFESKQLLKQYYEEKQRELEKKMELIQEIRAMEQVRSSLNVKEFDPTESPNYGLLCEMSIAELQERLVLTNLKMKQDLQEKRCMIQQKKESHEQMIAFADEMSCLLTSLRLFIENPRPDFVLYAMFV</sequence>
<keyword evidence="3" id="KW-1185">Reference proteome</keyword>
<dbReference type="InterPro" id="IPR039341">
    <property type="entry name" value="CFAP99"/>
</dbReference>
<dbReference type="PANTHER" id="PTHR34649">
    <property type="entry name" value="CILIA- AND FLAGELLA-ASSOCIATED PROTEIN 99"/>
    <property type="match status" value="1"/>
</dbReference>
<dbReference type="Proteomes" id="UP001154078">
    <property type="component" value="Chromosome 5"/>
</dbReference>
<evidence type="ECO:0000256" key="1">
    <source>
        <dbReference type="SAM" id="Coils"/>
    </source>
</evidence>
<proteinExistence type="predicted"/>
<dbReference type="AlphaFoldDB" id="A0A9P0FJ13"/>
<name>A0A9P0FJ13_BRAAE</name>
<accession>A0A9P0FJ13</accession>
<protein>
    <submittedName>
        <fullName evidence="2">Uncharacterized protein</fullName>
    </submittedName>
</protein>
<dbReference type="OrthoDB" id="10262255at2759"/>
<keyword evidence="1" id="KW-0175">Coiled coil</keyword>
<dbReference type="PANTHER" id="PTHR34649:SF1">
    <property type="entry name" value="CILIA- AND FLAGELLA-ASSOCIATED PROTEIN 99"/>
    <property type="match status" value="1"/>
</dbReference>
<dbReference type="EMBL" id="OV121136">
    <property type="protein sequence ID" value="CAH0556494.1"/>
    <property type="molecule type" value="Genomic_DNA"/>
</dbReference>